<gene>
    <name evidence="6" type="ORF">CLV83_2457</name>
</gene>
<comment type="similarity">
    <text evidence="1 3">Belongs to the short-chain dehydrogenases/reductases (SDR) family.</text>
</comment>
<dbReference type="PANTHER" id="PTHR44196">
    <property type="entry name" value="DEHYDROGENASE/REDUCTASE SDR FAMILY MEMBER 7B"/>
    <property type="match status" value="1"/>
</dbReference>
<dbReference type="InterPro" id="IPR002347">
    <property type="entry name" value="SDR_fam"/>
</dbReference>
<reference evidence="6 7" key="1">
    <citation type="submission" date="2019-03" db="EMBL/GenBank/DDBJ databases">
        <title>Genomic Encyclopedia of Archaeal and Bacterial Type Strains, Phase II (KMG-II): from individual species to whole genera.</title>
        <authorList>
            <person name="Goeker M."/>
        </authorList>
    </citation>
    <scope>NUCLEOTIDE SEQUENCE [LARGE SCALE GENOMIC DNA]</scope>
    <source>
        <strain evidence="6 7">DSM 27697</strain>
    </source>
</reference>
<keyword evidence="2" id="KW-0560">Oxidoreductase</keyword>
<dbReference type="EMBL" id="SMFU01000008">
    <property type="protein sequence ID" value="TCK07586.1"/>
    <property type="molecule type" value="Genomic_DNA"/>
</dbReference>
<evidence type="ECO:0000256" key="1">
    <source>
        <dbReference type="ARBA" id="ARBA00006484"/>
    </source>
</evidence>
<keyword evidence="7" id="KW-1185">Reference proteome</keyword>
<dbReference type="PANTHER" id="PTHR44196:SF1">
    <property type="entry name" value="DEHYDROGENASE_REDUCTASE SDR FAMILY MEMBER 7B"/>
    <property type="match status" value="1"/>
</dbReference>
<protein>
    <submittedName>
        <fullName evidence="6">Short-subunit dehydrogenase</fullName>
    </submittedName>
</protein>
<organism evidence="6 7">
    <name type="scientific">Marinobacterium mangrovicola</name>
    <dbReference type="NCBI Taxonomy" id="1476959"/>
    <lineage>
        <taxon>Bacteria</taxon>
        <taxon>Pseudomonadati</taxon>
        <taxon>Pseudomonadota</taxon>
        <taxon>Gammaproteobacteria</taxon>
        <taxon>Oceanospirillales</taxon>
        <taxon>Oceanospirillaceae</taxon>
        <taxon>Marinobacterium</taxon>
    </lineage>
</organism>
<dbReference type="Gene3D" id="3.40.50.720">
    <property type="entry name" value="NAD(P)-binding Rossmann-like Domain"/>
    <property type="match status" value="1"/>
</dbReference>
<feature type="transmembrane region" description="Helical" evidence="5">
    <location>
        <begin position="6"/>
        <end position="26"/>
    </location>
</feature>
<evidence type="ECO:0000256" key="2">
    <source>
        <dbReference type="ARBA" id="ARBA00023002"/>
    </source>
</evidence>
<feature type="compositionally biased region" description="Basic and acidic residues" evidence="4">
    <location>
        <begin position="281"/>
        <end position="298"/>
    </location>
</feature>
<keyword evidence="5" id="KW-0472">Membrane</keyword>
<feature type="region of interest" description="Disordered" evidence="4">
    <location>
        <begin position="264"/>
        <end position="298"/>
    </location>
</feature>
<comment type="caution">
    <text evidence="6">The sequence shown here is derived from an EMBL/GenBank/DDBJ whole genome shotgun (WGS) entry which is preliminary data.</text>
</comment>
<dbReference type="CDD" id="cd05233">
    <property type="entry name" value="SDR_c"/>
    <property type="match status" value="1"/>
</dbReference>
<dbReference type="GO" id="GO:0016491">
    <property type="term" value="F:oxidoreductase activity"/>
    <property type="evidence" value="ECO:0007669"/>
    <property type="project" value="UniProtKB-KW"/>
</dbReference>
<name>A0A4V6ND08_9GAMM</name>
<dbReference type="PRINTS" id="PR00081">
    <property type="entry name" value="GDHRDH"/>
</dbReference>
<dbReference type="InterPro" id="IPR020904">
    <property type="entry name" value="Sc_DH/Rdtase_CS"/>
</dbReference>
<sequence length="298" mass="32035">MQFRDRHILITGASGGIGSALAILLARRGSSLLLHGRNQKALDEIASKCMEQGCPRVVTCSADISNEAGRKRLTDCVSTSFPLLDTLINNAGIGCFNLFDEQSPELIERLITTNVTAPILLTQALLPNLTAKPEPRILNIGSAFGAIGYPGYTTYCASKGALRMFSESLAREYADTSLKVQYLAPRASPTAINTYRANQMLAATGGKSDAPVTVAEAAIKLLESGKAQAAVGWPEKLLVRLNGLRPELISAMLKRQLHKIKPYARSTDVDTGAQTARHQASHRDQHPLKERSLSGKGA</sequence>
<keyword evidence="5" id="KW-1133">Transmembrane helix</keyword>
<dbReference type="GO" id="GO:0016020">
    <property type="term" value="C:membrane"/>
    <property type="evidence" value="ECO:0007669"/>
    <property type="project" value="TreeGrafter"/>
</dbReference>
<evidence type="ECO:0000256" key="5">
    <source>
        <dbReference type="SAM" id="Phobius"/>
    </source>
</evidence>
<dbReference type="OrthoDB" id="7301144at2"/>
<dbReference type="RefSeq" id="WP_132292477.1">
    <property type="nucleotide sequence ID" value="NZ_SMFU01000008.1"/>
</dbReference>
<dbReference type="PRINTS" id="PR00080">
    <property type="entry name" value="SDRFAMILY"/>
</dbReference>
<evidence type="ECO:0000256" key="3">
    <source>
        <dbReference type="RuleBase" id="RU000363"/>
    </source>
</evidence>
<dbReference type="Proteomes" id="UP000294546">
    <property type="component" value="Unassembled WGS sequence"/>
</dbReference>
<dbReference type="InterPro" id="IPR036291">
    <property type="entry name" value="NAD(P)-bd_dom_sf"/>
</dbReference>
<proteinExistence type="inferred from homology"/>
<dbReference type="PROSITE" id="PS00061">
    <property type="entry name" value="ADH_SHORT"/>
    <property type="match status" value="1"/>
</dbReference>
<evidence type="ECO:0000256" key="4">
    <source>
        <dbReference type="SAM" id="MobiDB-lite"/>
    </source>
</evidence>
<dbReference type="AlphaFoldDB" id="A0A4V6ND08"/>
<dbReference type="NCBIfam" id="NF006565">
    <property type="entry name" value="PRK09072.1"/>
    <property type="match status" value="1"/>
</dbReference>
<evidence type="ECO:0000313" key="7">
    <source>
        <dbReference type="Proteomes" id="UP000294546"/>
    </source>
</evidence>
<dbReference type="Pfam" id="PF00106">
    <property type="entry name" value="adh_short"/>
    <property type="match status" value="1"/>
</dbReference>
<evidence type="ECO:0000313" key="6">
    <source>
        <dbReference type="EMBL" id="TCK07586.1"/>
    </source>
</evidence>
<accession>A0A4V6ND08</accession>
<keyword evidence="5" id="KW-0812">Transmembrane</keyword>
<dbReference type="SUPFAM" id="SSF51735">
    <property type="entry name" value="NAD(P)-binding Rossmann-fold domains"/>
    <property type="match status" value="1"/>
</dbReference>